<comment type="similarity">
    <text evidence="10">Belongs to the nuclear hormone receptor family.</text>
</comment>
<evidence type="ECO:0000256" key="10">
    <source>
        <dbReference type="RuleBase" id="RU004334"/>
    </source>
</evidence>
<comment type="subcellular location">
    <subcellularLocation>
        <location evidence="1 10">Nucleus</location>
    </subcellularLocation>
</comment>
<evidence type="ECO:0000256" key="2">
    <source>
        <dbReference type="ARBA" id="ARBA00022723"/>
    </source>
</evidence>
<evidence type="ECO:0000259" key="12">
    <source>
        <dbReference type="PROSITE" id="PS51843"/>
    </source>
</evidence>
<dbReference type="InterPro" id="IPR000536">
    <property type="entry name" value="Nucl_hrmn_rcpt_lig-bd"/>
</dbReference>
<dbReference type="GO" id="GO:0071376">
    <property type="term" value="P:cellular response to corticotropin-releasing hormone stimulus"/>
    <property type="evidence" value="ECO:0007669"/>
    <property type="project" value="TreeGrafter"/>
</dbReference>
<dbReference type="Pfam" id="PF00104">
    <property type="entry name" value="Hormone_recep"/>
    <property type="match status" value="1"/>
</dbReference>
<keyword evidence="9 10" id="KW-0539">Nucleus</keyword>
<dbReference type="SUPFAM" id="SSF48508">
    <property type="entry name" value="Nuclear receptor ligand-binding domain"/>
    <property type="match status" value="1"/>
</dbReference>
<comment type="caution">
    <text evidence="13">The sequence shown here is derived from an EMBL/GenBank/DDBJ whole genome shotgun (WGS) entry which is preliminary data.</text>
</comment>
<evidence type="ECO:0000256" key="7">
    <source>
        <dbReference type="ARBA" id="ARBA00023163"/>
    </source>
</evidence>
<name>A0A811UCP0_CERCA</name>
<keyword evidence="4 10" id="KW-0862">Zinc</keyword>
<dbReference type="Proteomes" id="UP000606786">
    <property type="component" value="Unassembled WGS sequence"/>
</dbReference>
<dbReference type="EMBL" id="CAJHJT010000012">
    <property type="protein sequence ID" value="CAD6997012.1"/>
    <property type="molecule type" value="Genomic_DNA"/>
</dbReference>
<dbReference type="Gene3D" id="3.30.50.10">
    <property type="entry name" value="Erythroid Transcription Factor GATA-1, subunit A"/>
    <property type="match status" value="1"/>
</dbReference>
<dbReference type="InterPro" id="IPR013088">
    <property type="entry name" value="Znf_NHR/GATA"/>
</dbReference>
<evidence type="ECO:0000256" key="1">
    <source>
        <dbReference type="ARBA" id="ARBA00004123"/>
    </source>
</evidence>
<dbReference type="PROSITE" id="PS51030">
    <property type="entry name" value="NUCLEAR_REC_DBD_2"/>
    <property type="match status" value="1"/>
</dbReference>
<dbReference type="AlphaFoldDB" id="A0A811UCP0"/>
<evidence type="ECO:0000256" key="4">
    <source>
        <dbReference type="ARBA" id="ARBA00022833"/>
    </source>
</evidence>
<keyword evidence="6 10" id="KW-0238">DNA-binding</keyword>
<evidence type="ECO:0000259" key="11">
    <source>
        <dbReference type="PROSITE" id="PS51030"/>
    </source>
</evidence>
<dbReference type="SMART" id="SM00430">
    <property type="entry name" value="HOLI"/>
    <property type="match status" value="1"/>
</dbReference>
<sequence length="332" mass="38312">MSLFCNISKYETTITSSISNNIEVRKCISVQKPVQVCAVCGDIAVCLHYGVRTCEGCKGFFKRTVQKNSKYVCLANQSCPVDRRRRNRCQFCRFQKCLIVVNGHKETTPDISGLDHTAYSEHQSSYSPLIVSESENVRQFYQILKNSIKSIEDFTYRIPGFRELNAEDRELLFQSASLEMFVLRLSYRTRPNDYKLTFCNGMVMHKKQCEGVFGDWLDHILEFSNRLHTLEIDISSFACICALTVITERHGLQEPKRVEDIQLKIIESLRDYVIFNAKRPRGSYHFSRLLGILPELRSLSIQGLQRIFYLKIEDLVPIPSAIDKMFVASLPF</sequence>
<organism evidence="13 14">
    <name type="scientific">Ceratitis capitata</name>
    <name type="common">Mediterranean fruit fly</name>
    <name type="synonym">Tephritis capitata</name>
    <dbReference type="NCBI Taxonomy" id="7213"/>
    <lineage>
        <taxon>Eukaryota</taxon>
        <taxon>Metazoa</taxon>
        <taxon>Ecdysozoa</taxon>
        <taxon>Arthropoda</taxon>
        <taxon>Hexapoda</taxon>
        <taxon>Insecta</taxon>
        <taxon>Pterygota</taxon>
        <taxon>Neoptera</taxon>
        <taxon>Endopterygota</taxon>
        <taxon>Diptera</taxon>
        <taxon>Brachycera</taxon>
        <taxon>Muscomorpha</taxon>
        <taxon>Tephritoidea</taxon>
        <taxon>Tephritidae</taxon>
        <taxon>Ceratitis</taxon>
        <taxon>Ceratitis</taxon>
    </lineage>
</organism>
<protein>
    <submittedName>
        <fullName evidence="13">(Mediterranean fruit fly) hypothetical protein</fullName>
    </submittedName>
</protein>
<dbReference type="SMART" id="SM00399">
    <property type="entry name" value="ZnF_C4"/>
    <property type="match status" value="1"/>
</dbReference>
<dbReference type="Gene3D" id="1.10.565.10">
    <property type="entry name" value="Retinoid X Receptor"/>
    <property type="match status" value="1"/>
</dbReference>
<gene>
    <name evidence="13" type="ORF">CCAP1982_LOCUS5673</name>
</gene>
<dbReference type="GO" id="GO:0005667">
    <property type="term" value="C:transcription regulator complex"/>
    <property type="evidence" value="ECO:0007669"/>
    <property type="project" value="TreeGrafter"/>
</dbReference>
<dbReference type="InterPro" id="IPR001723">
    <property type="entry name" value="Nuclear_hrmn_rcpt"/>
</dbReference>
<dbReference type="PANTHER" id="PTHR24085">
    <property type="entry name" value="NUCLEAR HORMONE RECEPTOR"/>
    <property type="match status" value="1"/>
</dbReference>
<evidence type="ECO:0000313" key="13">
    <source>
        <dbReference type="EMBL" id="CAD6997012.1"/>
    </source>
</evidence>
<evidence type="ECO:0000256" key="6">
    <source>
        <dbReference type="ARBA" id="ARBA00023125"/>
    </source>
</evidence>
<dbReference type="GO" id="GO:0035259">
    <property type="term" value="F:nuclear glucocorticoid receptor binding"/>
    <property type="evidence" value="ECO:0007669"/>
    <property type="project" value="TreeGrafter"/>
</dbReference>
<dbReference type="GO" id="GO:0005634">
    <property type="term" value="C:nucleus"/>
    <property type="evidence" value="ECO:0007669"/>
    <property type="project" value="UniProtKB-SubCell"/>
</dbReference>
<dbReference type="PANTHER" id="PTHR24085:SF4">
    <property type="entry name" value="NUCLEAR HORMONE RECEPTOR HR38-RELATED"/>
    <property type="match status" value="1"/>
</dbReference>
<dbReference type="GO" id="GO:0004879">
    <property type="term" value="F:nuclear receptor activity"/>
    <property type="evidence" value="ECO:0007669"/>
    <property type="project" value="InterPro"/>
</dbReference>
<accession>A0A811UCP0</accession>
<feature type="domain" description="Nuclear receptor" evidence="11">
    <location>
        <begin position="34"/>
        <end position="121"/>
    </location>
</feature>
<dbReference type="SUPFAM" id="SSF57716">
    <property type="entry name" value="Glucocorticoid receptor-like (DNA-binding domain)"/>
    <property type="match status" value="1"/>
</dbReference>
<dbReference type="InterPro" id="IPR003070">
    <property type="entry name" value="NR4A1-3"/>
</dbReference>
<dbReference type="InterPro" id="IPR035500">
    <property type="entry name" value="NHR-like_dom_sf"/>
</dbReference>
<dbReference type="Pfam" id="PF00105">
    <property type="entry name" value="zf-C4"/>
    <property type="match status" value="1"/>
</dbReference>
<dbReference type="InterPro" id="IPR001628">
    <property type="entry name" value="Znf_hrmn_rcpt"/>
</dbReference>
<keyword evidence="2 10" id="KW-0479">Metal-binding</keyword>
<reference evidence="13" key="1">
    <citation type="submission" date="2020-11" db="EMBL/GenBank/DDBJ databases">
        <authorList>
            <person name="Whitehead M."/>
        </authorList>
    </citation>
    <scope>NUCLEOTIDE SEQUENCE</scope>
    <source>
        <strain evidence="13">EGII</strain>
    </source>
</reference>
<dbReference type="PROSITE" id="PS00031">
    <property type="entry name" value="NUCLEAR_REC_DBD_1"/>
    <property type="match status" value="1"/>
</dbReference>
<dbReference type="CDD" id="cd06969">
    <property type="entry name" value="NR_DBD_NGFI-B"/>
    <property type="match status" value="1"/>
</dbReference>
<dbReference type="PRINTS" id="PR00047">
    <property type="entry name" value="STROIDFINGER"/>
</dbReference>
<dbReference type="PRINTS" id="PR01284">
    <property type="entry name" value="NUCLEARECPTR"/>
</dbReference>
<dbReference type="GO" id="GO:0000978">
    <property type="term" value="F:RNA polymerase II cis-regulatory region sequence-specific DNA binding"/>
    <property type="evidence" value="ECO:0007669"/>
    <property type="project" value="TreeGrafter"/>
</dbReference>
<dbReference type="GO" id="GO:0008270">
    <property type="term" value="F:zinc ion binding"/>
    <property type="evidence" value="ECO:0007669"/>
    <property type="project" value="UniProtKB-KW"/>
</dbReference>
<proteinExistence type="inferred from homology"/>
<dbReference type="OrthoDB" id="5952118at2759"/>
<evidence type="ECO:0000313" key="14">
    <source>
        <dbReference type="Proteomes" id="UP000606786"/>
    </source>
</evidence>
<feature type="domain" description="NR LBD" evidence="12">
    <location>
        <begin position="107"/>
        <end position="329"/>
    </location>
</feature>
<keyword evidence="3 10" id="KW-0863">Zinc-finger</keyword>
<evidence type="ECO:0000256" key="3">
    <source>
        <dbReference type="ARBA" id="ARBA00022771"/>
    </source>
</evidence>
<keyword evidence="14" id="KW-1185">Reference proteome</keyword>
<evidence type="ECO:0000256" key="9">
    <source>
        <dbReference type="ARBA" id="ARBA00023242"/>
    </source>
</evidence>
<keyword evidence="5 10" id="KW-0805">Transcription regulation</keyword>
<keyword evidence="7 10" id="KW-0804">Transcription</keyword>
<evidence type="ECO:0000256" key="8">
    <source>
        <dbReference type="ARBA" id="ARBA00023170"/>
    </source>
</evidence>
<keyword evidence="8 10" id="KW-0675">Receptor</keyword>
<dbReference type="PRINTS" id="PR00398">
    <property type="entry name" value="STRDHORMONER"/>
</dbReference>
<evidence type="ECO:0000256" key="5">
    <source>
        <dbReference type="ARBA" id="ARBA00023015"/>
    </source>
</evidence>
<dbReference type="PROSITE" id="PS51843">
    <property type="entry name" value="NR_LBD"/>
    <property type="match status" value="1"/>
</dbReference>